<keyword evidence="2" id="KW-0472">Membrane</keyword>
<evidence type="ECO:0000256" key="1">
    <source>
        <dbReference type="SAM" id="MobiDB-lite"/>
    </source>
</evidence>
<keyword evidence="2" id="KW-1133">Transmembrane helix</keyword>
<reference evidence="3 4" key="1">
    <citation type="journal article" date="2021" name="J. Hered.">
        <title>A chromosome-level genome assembly of the parasitoid wasp, Cotesia glomerata (Hymenoptera: Braconidae).</title>
        <authorList>
            <person name="Pinto B.J."/>
            <person name="Weis J.J."/>
            <person name="Gamble T."/>
            <person name="Ode P.J."/>
            <person name="Paul R."/>
            <person name="Zaspel J.M."/>
        </authorList>
    </citation>
    <scope>NUCLEOTIDE SEQUENCE [LARGE SCALE GENOMIC DNA]</scope>
    <source>
        <strain evidence="3">CgM1</strain>
    </source>
</reference>
<dbReference type="EMBL" id="JAHXZJ010000002">
    <property type="protein sequence ID" value="KAH0564408.1"/>
    <property type="molecule type" value="Genomic_DNA"/>
</dbReference>
<feature type="transmembrane region" description="Helical" evidence="2">
    <location>
        <begin position="34"/>
        <end position="54"/>
    </location>
</feature>
<evidence type="ECO:0000313" key="3">
    <source>
        <dbReference type="EMBL" id="KAH0564408.1"/>
    </source>
</evidence>
<dbReference type="AlphaFoldDB" id="A0AAV7J0F8"/>
<evidence type="ECO:0000313" key="4">
    <source>
        <dbReference type="Proteomes" id="UP000826195"/>
    </source>
</evidence>
<proteinExistence type="predicted"/>
<dbReference type="Proteomes" id="UP000826195">
    <property type="component" value="Unassembled WGS sequence"/>
</dbReference>
<sequence>MGIYHPETDTGISTKFEGETGYDKSTMPKRTRSLNLTWLVINPVEILLSIFSFLDSLALVPVLKFHPGIYFLLIVLLVIQAQLEMIQGTAVFIPPNQQCHY</sequence>
<name>A0AAV7J0F8_COTGL</name>
<feature type="region of interest" description="Disordered" evidence="1">
    <location>
        <begin position="1"/>
        <end position="27"/>
    </location>
</feature>
<accession>A0AAV7J0F8</accession>
<keyword evidence="2" id="KW-0812">Transmembrane</keyword>
<organism evidence="3 4">
    <name type="scientific">Cotesia glomerata</name>
    <name type="common">Lepidopteran parasitic wasp</name>
    <name type="synonym">Apanteles glomeratus</name>
    <dbReference type="NCBI Taxonomy" id="32391"/>
    <lineage>
        <taxon>Eukaryota</taxon>
        <taxon>Metazoa</taxon>
        <taxon>Ecdysozoa</taxon>
        <taxon>Arthropoda</taxon>
        <taxon>Hexapoda</taxon>
        <taxon>Insecta</taxon>
        <taxon>Pterygota</taxon>
        <taxon>Neoptera</taxon>
        <taxon>Endopterygota</taxon>
        <taxon>Hymenoptera</taxon>
        <taxon>Apocrita</taxon>
        <taxon>Ichneumonoidea</taxon>
        <taxon>Braconidae</taxon>
        <taxon>Microgastrinae</taxon>
        <taxon>Cotesia</taxon>
    </lineage>
</organism>
<comment type="caution">
    <text evidence="3">The sequence shown here is derived from an EMBL/GenBank/DDBJ whole genome shotgun (WGS) entry which is preliminary data.</text>
</comment>
<feature type="transmembrane region" description="Helical" evidence="2">
    <location>
        <begin position="60"/>
        <end position="79"/>
    </location>
</feature>
<evidence type="ECO:0000256" key="2">
    <source>
        <dbReference type="SAM" id="Phobius"/>
    </source>
</evidence>
<gene>
    <name evidence="3" type="ORF">KQX54_011928</name>
</gene>
<keyword evidence="4" id="KW-1185">Reference proteome</keyword>
<protein>
    <submittedName>
        <fullName evidence="3">Uncharacterized protein</fullName>
    </submittedName>
</protein>